<evidence type="ECO:0000313" key="1">
    <source>
        <dbReference type="EMBL" id="AZS88823.1"/>
    </source>
</evidence>
<evidence type="ECO:0000313" key="2">
    <source>
        <dbReference type="EMBL" id="QCN84338.1"/>
    </source>
</evidence>
<dbReference type="AlphaFoldDB" id="A0A3Q9L124"/>
<keyword evidence="4" id="KW-1185">Reference proteome</keyword>
<dbReference type="EMBL" id="CP034687">
    <property type="protein sequence ID" value="AZS88823.1"/>
    <property type="molecule type" value="Genomic_DNA"/>
</dbReference>
<proteinExistence type="predicted"/>
<protein>
    <submittedName>
        <fullName evidence="2">DUF2461 domain-containing protein</fullName>
    </submittedName>
    <submittedName>
        <fullName evidence="1">DUF2461 family protein</fullName>
    </submittedName>
</protein>
<reference evidence="2 4" key="1">
    <citation type="submission" date="2018-04" db="EMBL/GenBank/DDBJ databases">
        <title>Complete genome sequences of Streptomyces griseoviridis K61 and characterization of antagonistic properties of biological control agents.</title>
        <authorList>
            <person name="Mariita R.M."/>
            <person name="Sello J.K."/>
        </authorList>
    </citation>
    <scope>NUCLEOTIDE SEQUENCE [LARGE SCALE GENOMIC DNA]</scope>
    <source>
        <strain evidence="2 4">K61</strain>
    </source>
</reference>
<sequence>MGGVFNGWTEQAFEVLLRLEGDPPPRLRESLRRDREVHVRQPMIALLNDVADAVPALDDFSVWGFRKEIWWWQHQSAVIRIARQVEIGLRFDLDGLHLKAGWHYPDPGQVPRYRAAVAALTSGTDLAELVARLAADGYEITGDLMRRVPRGTPADHPRAELLRHRSLLAARPLVTDTAALTPSAVDRVTAAARELAPFLSWLAHHVAATPRRPI</sequence>
<gene>
    <name evidence="2" type="ORF">DDJ31_04530</name>
    <name evidence="1" type="ORF">ELQ87_34735</name>
</gene>
<reference evidence="1 3" key="2">
    <citation type="submission" date="2018-12" db="EMBL/GenBank/DDBJ databases">
        <title>Streptomyces griseoviridis F1-27 complete genome.</title>
        <authorList>
            <person name="Mariita R.M."/>
            <person name="Sello J.K."/>
        </authorList>
    </citation>
    <scope>NUCLEOTIDE SEQUENCE [LARGE SCALE GENOMIC DNA]</scope>
    <source>
        <strain evidence="1 3">F1-27</strain>
    </source>
</reference>
<dbReference type="Proteomes" id="UP000501753">
    <property type="component" value="Chromosome"/>
</dbReference>
<dbReference type="OrthoDB" id="9794241at2"/>
<name>A0A3Q9L124_STRGD</name>
<accession>A0A3Q9L124</accession>
<evidence type="ECO:0000313" key="4">
    <source>
        <dbReference type="Proteomes" id="UP000501753"/>
    </source>
</evidence>
<organism evidence="1 3">
    <name type="scientific">Streptomyces griseoviridis</name>
    <dbReference type="NCBI Taxonomy" id="45398"/>
    <lineage>
        <taxon>Bacteria</taxon>
        <taxon>Bacillati</taxon>
        <taxon>Actinomycetota</taxon>
        <taxon>Actinomycetes</taxon>
        <taxon>Kitasatosporales</taxon>
        <taxon>Streptomycetaceae</taxon>
        <taxon>Streptomyces</taxon>
    </lineage>
</organism>
<dbReference type="EMBL" id="CP029078">
    <property type="protein sequence ID" value="QCN84338.1"/>
    <property type="molecule type" value="Genomic_DNA"/>
</dbReference>
<dbReference type="RefSeq" id="WP_127181593.1">
    <property type="nucleotide sequence ID" value="NZ_CP029078.1"/>
</dbReference>
<dbReference type="KEGG" id="sgd:ELQ87_34735"/>
<evidence type="ECO:0000313" key="3">
    <source>
        <dbReference type="Proteomes" id="UP000271291"/>
    </source>
</evidence>
<dbReference type="Proteomes" id="UP000271291">
    <property type="component" value="Chromosome"/>
</dbReference>
<dbReference type="InterPro" id="IPR012808">
    <property type="entry name" value="CHP02453"/>
</dbReference>
<dbReference type="Pfam" id="PF09365">
    <property type="entry name" value="DUF2461"/>
    <property type="match status" value="1"/>
</dbReference>